<evidence type="ECO:0000313" key="6">
    <source>
        <dbReference type="EMBL" id="MBJ2174847.1"/>
    </source>
</evidence>
<dbReference type="RefSeq" id="WP_198841568.1">
    <property type="nucleotide sequence ID" value="NZ_JAEHFJ010000005.1"/>
</dbReference>
<feature type="transmembrane region" description="Helical" evidence="4">
    <location>
        <begin position="311"/>
        <end position="331"/>
    </location>
</feature>
<dbReference type="Gene3D" id="3.90.550.10">
    <property type="entry name" value="Spore Coat Polysaccharide Biosynthesis Protein SpsA, Chain A"/>
    <property type="match status" value="1"/>
</dbReference>
<evidence type="ECO:0000313" key="7">
    <source>
        <dbReference type="Proteomes" id="UP000623301"/>
    </source>
</evidence>
<dbReference type="PANTHER" id="PTHR43630:SF1">
    <property type="entry name" value="POLY-BETA-1,6-N-ACETYL-D-GLUCOSAMINE SYNTHASE"/>
    <property type="match status" value="1"/>
</dbReference>
<dbReference type="Pfam" id="PF00535">
    <property type="entry name" value="Glycos_transf_2"/>
    <property type="match status" value="1"/>
</dbReference>
<evidence type="ECO:0000256" key="3">
    <source>
        <dbReference type="ARBA" id="ARBA00022679"/>
    </source>
</evidence>
<feature type="domain" description="Glycosyltransferase 2-like" evidence="5">
    <location>
        <begin position="41"/>
        <end position="176"/>
    </location>
</feature>
<keyword evidence="3" id="KW-0808">Transferase</keyword>
<dbReference type="InterPro" id="IPR029044">
    <property type="entry name" value="Nucleotide-diphossugar_trans"/>
</dbReference>
<keyword evidence="4" id="KW-0472">Membrane</keyword>
<dbReference type="PANTHER" id="PTHR43630">
    <property type="entry name" value="POLY-BETA-1,6-N-ACETYL-D-GLUCOSAMINE SYNTHASE"/>
    <property type="match status" value="1"/>
</dbReference>
<dbReference type="Proteomes" id="UP000623301">
    <property type="component" value="Unassembled WGS sequence"/>
</dbReference>
<keyword evidence="7" id="KW-1185">Reference proteome</keyword>
<reference evidence="6 7" key="1">
    <citation type="submission" date="2020-12" db="EMBL/GenBank/DDBJ databases">
        <title>Aureibaculum luteum sp. nov. and Aureibaculum flavum sp. nov., novel members of the family Flavobacteriaceae isolated from Antarctic intertidal sediments.</title>
        <authorList>
            <person name="He X."/>
            <person name="Zhang X."/>
        </authorList>
    </citation>
    <scope>NUCLEOTIDE SEQUENCE [LARGE SCALE GENOMIC DNA]</scope>
    <source>
        <strain evidence="6 7">A20</strain>
    </source>
</reference>
<organism evidence="6 7">
    <name type="scientific">Aureibaculum flavum</name>
    <dbReference type="NCBI Taxonomy" id="2795986"/>
    <lineage>
        <taxon>Bacteria</taxon>
        <taxon>Pseudomonadati</taxon>
        <taxon>Bacteroidota</taxon>
        <taxon>Flavobacteriia</taxon>
        <taxon>Flavobacteriales</taxon>
        <taxon>Flavobacteriaceae</taxon>
        <taxon>Aureibaculum</taxon>
    </lineage>
</organism>
<proteinExistence type="inferred from homology"/>
<dbReference type="CDD" id="cd04192">
    <property type="entry name" value="GT_2_like_e"/>
    <property type="match status" value="1"/>
</dbReference>
<feature type="transmembrane region" description="Helical" evidence="4">
    <location>
        <begin position="283"/>
        <end position="305"/>
    </location>
</feature>
<feature type="transmembrane region" description="Helical" evidence="4">
    <location>
        <begin position="6"/>
        <end position="23"/>
    </location>
</feature>
<dbReference type="SUPFAM" id="SSF53448">
    <property type="entry name" value="Nucleotide-diphospho-sugar transferases"/>
    <property type="match status" value="1"/>
</dbReference>
<evidence type="ECO:0000256" key="4">
    <source>
        <dbReference type="SAM" id="Phobius"/>
    </source>
</evidence>
<name>A0ABS0WSB4_9FLAO</name>
<dbReference type="InterPro" id="IPR001173">
    <property type="entry name" value="Glyco_trans_2-like"/>
</dbReference>
<keyword evidence="2" id="KW-0328">Glycosyltransferase</keyword>
<sequence length="375" mass="43068">MILTTIIIIFCYAAIIIALSIGFEKVSPFNNEVKSPVSKFSIIIPFRNEEANLTELLNSLVLLNYPKEYYEILMINDASDDASIQRIEHFKTKHPSLPILILENSRKSVSPKKDAIETAINVAQFDWIITTDADCILPKTWLQTYDAFIQTHESKLIAAPVTYAIGNGFLEHFQLFDFLSLQASTIGGFGLKKPFLCNGANLCYQKSAFIEVHGFKGNDKIASGDDIFLLEKMTKKFPDNVHFLKSSDAVVITKPQPSFKSLISQRVRWASKTTSVKSRFTKLVGLIVLLMNFLWISSFILYLVGYINWQYLFTVITLKIVVDFVLLIKAFHFFKQSFNFLKFILNSFCYPFFSMFVIILSFKKGYQWKNRMFKK</sequence>
<feature type="transmembrane region" description="Helical" evidence="4">
    <location>
        <begin position="343"/>
        <end position="362"/>
    </location>
</feature>
<evidence type="ECO:0000256" key="2">
    <source>
        <dbReference type="ARBA" id="ARBA00022676"/>
    </source>
</evidence>
<accession>A0ABS0WSB4</accession>
<evidence type="ECO:0000256" key="1">
    <source>
        <dbReference type="ARBA" id="ARBA00006739"/>
    </source>
</evidence>
<comment type="caution">
    <text evidence="6">The sequence shown here is derived from an EMBL/GenBank/DDBJ whole genome shotgun (WGS) entry which is preliminary data.</text>
</comment>
<keyword evidence="4" id="KW-1133">Transmembrane helix</keyword>
<keyword evidence="4" id="KW-0812">Transmembrane</keyword>
<comment type="similarity">
    <text evidence="1">Belongs to the glycosyltransferase 2 family.</text>
</comment>
<dbReference type="EMBL" id="JAEHFJ010000005">
    <property type="protein sequence ID" value="MBJ2174847.1"/>
    <property type="molecule type" value="Genomic_DNA"/>
</dbReference>
<evidence type="ECO:0000259" key="5">
    <source>
        <dbReference type="Pfam" id="PF00535"/>
    </source>
</evidence>
<protein>
    <submittedName>
        <fullName evidence="6">Glycosyltransferase</fullName>
    </submittedName>
</protein>
<gene>
    <name evidence="6" type="ORF">JBL43_11405</name>
</gene>